<dbReference type="Gramene" id="EFJ30550">
    <property type="protein sequence ID" value="EFJ30550"/>
    <property type="gene ID" value="SELMODRAFT_231182"/>
</dbReference>
<dbReference type="OrthoDB" id="1470350at2759"/>
<evidence type="ECO:0000256" key="9">
    <source>
        <dbReference type="ARBA" id="ARBA00023033"/>
    </source>
</evidence>
<dbReference type="Pfam" id="PF00067">
    <property type="entry name" value="p450"/>
    <property type="match status" value="1"/>
</dbReference>
<keyword evidence="4" id="KW-0812">Transmembrane</keyword>
<dbReference type="PANTHER" id="PTHR24282:SF211">
    <property type="entry name" value="CYTOCHROME P450-RELATED"/>
    <property type="match status" value="1"/>
</dbReference>
<dbReference type="InterPro" id="IPR001128">
    <property type="entry name" value="Cyt_P450"/>
</dbReference>
<keyword evidence="9 12" id="KW-0503">Monooxygenase</keyword>
<keyword evidence="7 12" id="KW-0560">Oxidoreductase</keyword>
<comment type="cofactor">
    <cofactor evidence="11">
        <name>heme</name>
        <dbReference type="ChEBI" id="CHEBI:30413"/>
    </cofactor>
</comment>
<evidence type="ECO:0000256" key="12">
    <source>
        <dbReference type="RuleBase" id="RU000461"/>
    </source>
</evidence>
<dbReference type="Proteomes" id="UP000001514">
    <property type="component" value="Unassembled WGS sequence"/>
</dbReference>
<dbReference type="SUPFAM" id="SSF48264">
    <property type="entry name" value="Cytochrome P450"/>
    <property type="match status" value="1"/>
</dbReference>
<evidence type="ECO:0000256" key="1">
    <source>
        <dbReference type="ARBA" id="ARBA00004370"/>
    </source>
</evidence>
<dbReference type="PANTHER" id="PTHR24282">
    <property type="entry name" value="CYTOCHROME P450 FAMILY MEMBER"/>
    <property type="match status" value="1"/>
</dbReference>
<evidence type="ECO:0000256" key="11">
    <source>
        <dbReference type="PIRSR" id="PIRSR602401-1"/>
    </source>
</evidence>
<keyword evidence="5 11" id="KW-0479">Metal-binding</keyword>
<evidence type="ECO:0000256" key="4">
    <source>
        <dbReference type="ARBA" id="ARBA00022692"/>
    </source>
</evidence>
<dbReference type="GO" id="GO:0005506">
    <property type="term" value="F:iron ion binding"/>
    <property type="evidence" value="ECO:0007669"/>
    <property type="project" value="InterPro"/>
</dbReference>
<dbReference type="InterPro" id="IPR002401">
    <property type="entry name" value="Cyt_P450_E_grp-I"/>
</dbReference>
<proteinExistence type="inferred from homology"/>
<accession>D8RBR9</accession>
<dbReference type="Gene3D" id="1.10.630.10">
    <property type="entry name" value="Cytochrome P450"/>
    <property type="match status" value="1"/>
</dbReference>
<dbReference type="InParanoid" id="D8RBR9"/>
<dbReference type="eggNOG" id="KOG0157">
    <property type="taxonomic scope" value="Eukaryota"/>
</dbReference>
<feature type="binding site" description="axial binding residue" evidence="11">
    <location>
        <position position="428"/>
    </location>
    <ligand>
        <name>heme</name>
        <dbReference type="ChEBI" id="CHEBI:30413"/>
    </ligand>
    <ligandPart>
        <name>Fe</name>
        <dbReference type="ChEBI" id="CHEBI:18248"/>
    </ligandPart>
</feature>
<evidence type="ECO:0000256" key="10">
    <source>
        <dbReference type="ARBA" id="ARBA00023136"/>
    </source>
</evidence>
<dbReference type="GO" id="GO:0016705">
    <property type="term" value="F:oxidoreductase activity, acting on paired donors, with incorporation or reduction of molecular oxygen"/>
    <property type="evidence" value="ECO:0007669"/>
    <property type="project" value="InterPro"/>
</dbReference>
<dbReference type="EMBL" id="GL377575">
    <property type="protein sequence ID" value="EFJ30550.1"/>
    <property type="molecule type" value="Genomic_DNA"/>
</dbReference>
<organism evidence="14">
    <name type="scientific">Selaginella moellendorffii</name>
    <name type="common">Spikemoss</name>
    <dbReference type="NCBI Taxonomy" id="88036"/>
    <lineage>
        <taxon>Eukaryota</taxon>
        <taxon>Viridiplantae</taxon>
        <taxon>Streptophyta</taxon>
        <taxon>Embryophyta</taxon>
        <taxon>Tracheophyta</taxon>
        <taxon>Lycopodiopsida</taxon>
        <taxon>Selaginellales</taxon>
        <taxon>Selaginellaceae</taxon>
        <taxon>Selaginella</taxon>
    </lineage>
</organism>
<evidence type="ECO:0000256" key="6">
    <source>
        <dbReference type="ARBA" id="ARBA00022989"/>
    </source>
</evidence>
<evidence type="ECO:0000256" key="3">
    <source>
        <dbReference type="ARBA" id="ARBA00022617"/>
    </source>
</evidence>
<dbReference type="PROSITE" id="PS00086">
    <property type="entry name" value="CYTOCHROME_P450"/>
    <property type="match status" value="1"/>
</dbReference>
<dbReference type="OMA" id="WGIEPRM"/>
<dbReference type="AlphaFoldDB" id="D8RBR9"/>
<evidence type="ECO:0000256" key="8">
    <source>
        <dbReference type="ARBA" id="ARBA00023004"/>
    </source>
</evidence>
<comment type="similarity">
    <text evidence="2 12">Belongs to the cytochrome P450 family.</text>
</comment>
<dbReference type="GO" id="GO:0004497">
    <property type="term" value="F:monooxygenase activity"/>
    <property type="evidence" value="ECO:0000318"/>
    <property type="project" value="GO_Central"/>
</dbReference>
<reference evidence="13 14" key="1">
    <citation type="journal article" date="2011" name="Science">
        <title>The Selaginella genome identifies genetic changes associated with the evolution of vascular plants.</title>
        <authorList>
            <person name="Banks J.A."/>
            <person name="Nishiyama T."/>
            <person name="Hasebe M."/>
            <person name="Bowman J.L."/>
            <person name="Gribskov M."/>
            <person name="dePamphilis C."/>
            <person name="Albert V.A."/>
            <person name="Aono N."/>
            <person name="Aoyama T."/>
            <person name="Ambrose B.A."/>
            <person name="Ashton N.W."/>
            <person name="Axtell M.J."/>
            <person name="Barker E."/>
            <person name="Barker M.S."/>
            <person name="Bennetzen J.L."/>
            <person name="Bonawitz N.D."/>
            <person name="Chapple C."/>
            <person name="Cheng C."/>
            <person name="Correa L.G."/>
            <person name="Dacre M."/>
            <person name="DeBarry J."/>
            <person name="Dreyer I."/>
            <person name="Elias M."/>
            <person name="Engstrom E.M."/>
            <person name="Estelle M."/>
            <person name="Feng L."/>
            <person name="Finet C."/>
            <person name="Floyd S.K."/>
            <person name="Frommer W.B."/>
            <person name="Fujita T."/>
            <person name="Gramzow L."/>
            <person name="Gutensohn M."/>
            <person name="Harholt J."/>
            <person name="Hattori M."/>
            <person name="Heyl A."/>
            <person name="Hirai T."/>
            <person name="Hiwatashi Y."/>
            <person name="Ishikawa M."/>
            <person name="Iwata M."/>
            <person name="Karol K.G."/>
            <person name="Koehler B."/>
            <person name="Kolukisaoglu U."/>
            <person name="Kubo M."/>
            <person name="Kurata T."/>
            <person name="Lalonde S."/>
            <person name="Li K."/>
            <person name="Li Y."/>
            <person name="Litt A."/>
            <person name="Lyons E."/>
            <person name="Manning G."/>
            <person name="Maruyama T."/>
            <person name="Michael T.P."/>
            <person name="Mikami K."/>
            <person name="Miyazaki S."/>
            <person name="Morinaga S."/>
            <person name="Murata T."/>
            <person name="Mueller-Roeber B."/>
            <person name="Nelson D.R."/>
            <person name="Obara M."/>
            <person name="Oguri Y."/>
            <person name="Olmstead R.G."/>
            <person name="Onodera N."/>
            <person name="Petersen B.L."/>
            <person name="Pils B."/>
            <person name="Prigge M."/>
            <person name="Rensing S.A."/>
            <person name="Riano-Pachon D.M."/>
            <person name="Roberts A.W."/>
            <person name="Sato Y."/>
            <person name="Scheller H.V."/>
            <person name="Schulz B."/>
            <person name="Schulz C."/>
            <person name="Shakirov E.V."/>
            <person name="Shibagaki N."/>
            <person name="Shinohara N."/>
            <person name="Shippen D.E."/>
            <person name="Soerensen I."/>
            <person name="Sotooka R."/>
            <person name="Sugimoto N."/>
            <person name="Sugita M."/>
            <person name="Sumikawa N."/>
            <person name="Tanurdzic M."/>
            <person name="Theissen G."/>
            <person name="Ulvskov P."/>
            <person name="Wakazuki S."/>
            <person name="Weng J.K."/>
            <person name="Willats W.W."/>
            <person name="Wipf D."/>
            <person name="Wolf P.G."/>
            <person name="Yang L."/>
            <person name="Zimmer A.D."/>
            <person name="Zhu Q."/>
            <person name="Mitros T."/>
            <person name="Hellsten U."/>
            <person name="Loque D."/>
            <person name="Otillar R."/>
            <person name="Salamov A."/>
            <person name="Schmutz J."/>
            <person name="Shapiro H."/>
            <person name="Lindquist E."/>
            <person name="Lucas S."/>
            <person name="Rokhsar D."/>
            <person name="Grigoriev I.V."/>
        </authorList>
    </citation>
    <scope>NUCLEOTIDE SEQUENCE [LARGE SCALE GENOMIC DNA]</scope>
</reference>
<name>D8RBR9_SELML</name>
<keyword evidence="10" id="KW-0472">Membrane</keyword>
<sequence>MQGLEGPRPKFLVGNMDEITRMKETAFHQPMEIGDHNLLQRICPYYLEWSKLYGRTFVFWWGTEPRITVTRPDMIKEILYSKAAHFGKSALQRKGGAVLLGNGLIMANGSDWAHRRAIVCRAFKMDKIKEMVPSMLESTKNLIRRWDAHLELNGGAPCEVDAYRDLAVVTADIIATTAFGSSYSDGIKLFHTLTSIQKLFVQSNKYLWLPGSRLLPTRTNRKIRKLQREMQALLQDLIKARLSSPSLGTDLLALMLSAVEEDPGNKVQSSKFKFTIQQLIEECQTFFFVGHETTLMLVTWAMMLLCLHPEWQDLARKEARQVLQESNRVVNADTLAKLKTVGMIINETLRLYPPAPNLVRAALQDTCVGDLYVPKGTTFWIPILALHQDKHLWGEDAHEFRPQRFSQGVSRACKTYDFLPFSSGPRICVGQSFAIMEAKLILAMILQHYHLGLSPRYKHSPVSSVTLKPGLGMQLMIKRCD</sequence>
<dbReference type="InterPro" id="IPR050665">
    <property type="entry name" value="Cytochrome_P450_Monooxygen"/>
</dbReference>
<keyword evidence="6" id="KW-1133">Transmembrane helix</keyword>
<dbReference type="InterPro" id="IPR036396">
    <property type="entry name" value="Cyt_P450_sf"/>
</dbReference>
<protein>
    <submittedName>
        <fullName evidence="13">Uncharacterized protein</fullName>
    </submittedName>
</protein>
<evidence type="ECO:0000313" key="13">
    <source>
        <dbReference type="EMBL" id="EFJ30550.1"/>
    </source>
</evidence>
<keyword evidence="14" id="KW-1185">Reference proteome</keyword>
<dbReference type="GO" id="GO:0016020">
    <property type="term" value="C:membrane"/>
    <property type="evidence" value="ECO:0007669"/>
    <property type="project" value="UniProtKB-SubCell"/>
</dbReference>
<evidence type="ECO:0000256" key="5">
    <source>
        <dbReference type="ARBA" id="ARBA00022723"/>
    </source>
</evidence>
<dbReference type="HOGENOM" id="CLU_001570_5_0_1"/>
<comment type="subcellular location">
    <subcellularLocation>
        <location evidence="1">Membrane</location>
    </subcellularLocation>
</comment>
<evidence type="ECO:0000313" key="14">
    <source>
        <dbReference type="Proteomes" id="UP000001514"/>
    </source>
</evidence>
<keyword evidence="3 11" id="KW-0349">Heme</keyword>
<dbReference type="PRINTS" id="PR00463">
    <property type="entry name" value="EP450I"/>
</dbReference>
<dbReference type="KEGG" id="smo:SELMODRAFT_231182"/>
<dbReference type="GO" id="GO:0020037">
    <property type="term" value="F:heme binding"/>
    <property type="evidence" value="ECO:0007669"/>
    <property type="project" value="InterPro"/>
</dbReference>
<dbReference type="PRINTS" id="PR00385">
    <property type="entry name" value="P450"/>
</dbReference>
<evidence type="ECO:0000256" key="7">
    <source>
        <dbReference type="ARBA" id="ARBA00023002"/>
    </source>
</evidence>
<dbReference type="InterPro" id="IPR017972">
    <property type="entry name" value="Cyt_P450_CS"/>
</dbReference>
<gene>
    <name evidence="13" type="ORF">SELMODRAFT_231182</name>
</gene>
<keyword evidence="8 11" id="KW-0408">Iron</keyword>
<evidence type="ECO:0000256" key="2">
    <source>
        <dbReference type="ARBA" id="ARBA00010617"/>
    </source>
</evidence>